<feature type="compositionally biased region" description="Polar residues" evidence="1">
    <location>
        <begin position="146"/>
        <end position="160"/>
    </location>
</feature>
<sequence length="519" mass="55657">MKGWPILLFSTYAMAYLVARNDTSGNKSCEGTPFSCPSDRTCIITTPDNSTVLCCPIGSKCTSVEPIDCDIQQQNATLYPTSALFTTELDATLPSCAGKCCPLGYSCDNYRCKLDSASPTSSAGPSATATPTSTSSPVVVPITPVNDSDSGSNTSQTHSNPFPPGAVILGLFLGLMIGAAATFFVFWFLRRRKQRKVLALPSPDFLGKTPPTTRPESPKGTPSRSKHAPKGSASSTVSEPMWLSTFDGAHRTDFLRRGSFGHPTSANLQMANSAPGDSKTGYEHQVKPSWSSNDSGTSTVNGEKAKIEQATPVTLQRGQSKRINGANLEAPKPDTTNPYTPPNQTGSANLRNPMFDATHRFGLPISPSPAPRNKSKPERPARSDEFVPTMSGGLSSANTRTRDDSQRRPLVQHDVLGRAQDDQNRQNLQRSDSVESSSSIDSNASMDSAKQALSSKKSSGEVMTIHLDTPGAPSPATYLAPPAPLFSTTDDRGRPQTTFTDLMVKAGWKETDGWERRQK</sequence>
<name>A0A5N6KP97_9ROSI</name>
<evidence type="ECO:0000256" key="3">
    <source>
        <dbReference type="SAM" id="SignalP"/>
    </source>
</evidence>
<evidence type="ECO:0000313" key="5">
    <source>
        <dbReference type="Proteomes" id="UP000327013"/>
    </source>
</evidence>
<feature type="compositionally biased region" description="Polar residues" evidence="1">
    <location>
        <begin position="262"/>
        <end position="272"/>
    </location>
</feature>
<evidence type="ECO:0000256" key="1">
    <source>
        <dbReference type="SAM" id="MobiDB-lite"/>
    </source>
</evidence>
<feature type="compositionally biased region" description="Basic and acidic residues" evidence="1">
    <location>
        <begin position="415"/>
        <end position="424"/>
    </location>
</feature>
<dbReference type="Proteomes" id="UP000327013">
    <property type="component" value="Unassembled WGS sequence"/>
</dbReference>
<accession>A0A5N6KP97</accession>
<feature type="chain" id="PRO_5024304962" evidence="3">
    <location>
        <begin position="16"/>
        <end position="519"/>
    </location>
</feature>
<keyword evidence="2" id="KW-1133">Transmembrane helix</keyword>
<feature type="region of interest" description="Disordered" evidence="1">
    <location>
        <begin position="260"/>
        <end position="496"/>
    </location>
</feature>
<evidence type="ECO:0000256" key="2">
    <source>
        <dbReference type="SAM" id="Phobius"/>
    </source>
</evidence>
<feature type="compositionally biased region" description="Low complexity" evidence="1">
    <location>
        <begin position="434"/>
        <end position="457"/>
    </location>
</feature>
<keyword evidence="2" id="KW-0472">Membrane</keyword>
<feature type="compositionally biased region" description="Polar residues" evidence="1">
    <location>
        <begin position="288"/>
        <end position="301"/>
    </location>
</feature>
<protein>
    <submittedName>
        <fullName evidence="4">Uncharacterized protein</fullName>
    </submittedName>
</protein>
<feature type="compositionally biased region" description="Basic and acidic residues" evidence="1">
    <location>
        <begin position="375"/>
        <end position="385"/>
    </location>
</feature>
<feature type="compositionally biased region" description="Low complexity" evidence="1">
    <location>
        <begin position="117"/>
        <end position="145"/>
    </location>
</feature>
<comment type="caution">
    <text evidence="4">The sequence shown here is derived from an EMBL/GenBank/DDBJ whole genome shotgun (WGS) entry which is preliminary data.</text>
</comment>
<proteinExistence type="predicted"/>
<dbReference type="CDD" id="cd12087">
    <property type="entry name" value="TM_EGFR-like"/>
    <property type="match status" value="1"/>
</dbReference>
<keyword evidence="3" id="KW-0732">Signal</keyword>
<dbReference type="OrthoDB" id="5338512at2759"/>
<feature type="compositionally biased region" description="Polar residues" evidence="1">
    <location>
        <begin position="334"/>
        <end position="350"/>
    </location>
</feature>
<feature type="region of interest" description="Disordered" evidence="1">
    <location>
        <begin position="117"/>
        <end position="160"/>
    </location>
</feature>
<feature type="signal peptide" evidence="3">
    <location>
        <begin position="1"/>
        <end position="15"/>
    </location>
</feature>
<feature type="region of interest" description="Disordered" evidence="1">
    <location>
        <begin position="202"/>
        <end position="239"/>
    </location>
</feature>
<reference evidence="4 5" key="1">
    <citation type="submission" date="2019-06" db="EMBL/GenBank/DDBJ databases">
        <title>A chromosomal-level reference genome of Carpinus fangiana (Coryloideae, Betulaceae).</title>
        <authorList>
            <person name="Yang X."/>
            <person name="Wang Z."/>
            <person name="Zhang L."/>
            <person name="Hao G."/>
            <person name="Liu J."/>
            <person name="Yang Y."/>
        </authorList>
    </citation>
    <scope>NUCLEOTIDE SEQUENCE [LARGE SCALE GENOMIC DNA]</scope>
    <source>
        <strain evidence="4">Cfa_2016G</strain>
        <tissue evidence="4">Leaf</tissue>
    </source>
</reference>
<dbReference type="EMBL" id="VIBQ01000009">
    <property type="protein sequence ID" value="KAB8337108.1"/>
    <property type="molecule type" value="Genomic_DNA"/>
</dbReference>
<organism evidence="4 5">
    <name type="scientific">Carpinus fangiana</name>
    <dbReference type="NCBI Taxonomy" id="176857"/>
    <lineage>
        <taxon>Eukaryota</taxon>
        <taxon>Viridiplantae</taxon>
        <taxon>Streptophyta</taxon>
        <taxon>Embryophyta</taxon>
        <taxon>Tracheophyta</taxon>
        <taxon>Spermatophyta</taxon>
        <taxon>Magnoliopsida</taxon>
        <taxon>eudicotyledons</taxon>
        <taxon>Gunneridae</taxon>
        <taxon>Pentapetalae</taxon>
        <taxon>rosids</taxon>
        <taxon>fabids</taxon>
        <taxon>Fagales</taxon>
        <taxon>Betulaceae</taxon>
        <taxon>Carpinus</taxon>
    </lineage>
</organism>
<feature type="compositionally biased region" description="Polar residues" evidence="1">
    <location>
        <begin position="210"/>
        <end position="223"/>
    </location>
</feature>
<gene>
    <name evidence="4" type="ORF">FH972_021412</name>
</gene>
<feature type="compositionally biased region" description="Polar residues" evidence="1">
    <location>
        <begin position="311"/>
        <end position="322"/>
    </location>
</feature>
<dbReference type="AlphaFoldDB" id="A0A5N6KP97"/>
<keyword evidence="5" id="KW-1185">Reference proteome</keyword>
<feature type="transmembrane region" description="Helical" evidence="2">
    <location>
        <begin position="166"/>
        <end position="189"/>
    </location>
</feature>
<keyword evidence="2" id="KW-0812">Transmembrane</keyword>
<evidence type="ECO:0000313" key="4">
    <source>
        <dbReference type="EMBL" id="KAB8337108.1"/>
    </source>
</evidence>